<proteinExistence type="predicted"/>
<dbReference type="PANTHER" id="PTHR16305">
    <property type="entry name" value="TESTICULAR SOLUBLE ADENYLYL CYCLASE"/>
    <property type="match status" value="1"/>
</dbReference>
<feature type="domain" description="HTH luxR-type" evidence="3">
    <location>
        <begin position="660"/>
        <end position="725"/>
    </location>
</feature>
<dbReference type="Gene3D" id="1.25.40.10">
    <property type="entry name" value="Tetratricopeptide repeat domain"/>
    <property type="match status" value="1"/>
</dbReference>
<dbReference type="GO" id="GO:0005524">
    <property type="term" value="F:ATP binding"/>
    <property type="evidence" value="ECO:0007669"/>
    <property type="project" value="UniProtKB-KW"/>
</dbReference>
<organism evidence="4 5">
    <name type="scientific">Thermocrispum agreste</name>
    <dbReference type="NCBI Taxonomy" id="37925"/>
    <lineage>
        <taxon>Bacteria</taxon>
        <taxon>Bacillati</taxon>
        <taxon>Actinomycetota</taxon>
        <taxon>Actinomycetes</taxon>
        <taxon>Pseudonocardiales</taxon>
        <taxon>Pseudonocardiaceae</taxon>
        <taxon>Thermocrispum</taxon>
    </lineage>
</organism>
<name>A0ABD6FFD8_9PSEU</name>
<dbReference type="PROSITE" id="PS50043">
    <property type="entry name" value="HTH_LUXR_2"/>
    <property type="match status" value="1"/>
</dbReference>
<evidence type="ECO:0000259" key="3">
    <source>
        <dbReference type="PROSITE" id="PS50043"/>
    </source>
</evidence>
<comment type="caution">
    <text evidence="4">The sequence shown here is derived from an EMBL/GenBank/DDBJ whole genome shotgun (WGS) entry which is preliminary data.</text>
</comment>
<dbReference type="CDD" id="cd06170">
    <property type="entry name" value="LuxR_C_like"/>
    <property type="match status" value="1"/>
</dbReference>
<dbReference type="InterPro" id="IPR000792">
    <property type="entry name" value="Tscrpt_reg_LuxR_C"/>
</dbReference>
<dbReference type="EMBL" id="QGUI02000077">
    <property type="protein sequence ID" value="MFO7192163.1"/>
    <property type="molecule type" value="Genomic_DNA"/>
</dbReference>
<dbReference type="SMART" id="SM00421">
    <property type="entry name" value="HTH_LUXR"/>
    <property type="match status" value="1"/>
</dbReference>
<dbReference type="AlphaFoldDB" id="A0ABD6FFD8"/>
<dbReference type="PROSITE" id="PS00622">
    <property type="entry name" value="HTH_LUXR_1"/>
    <property type="match status" value="1"/>
</dbReference>
<sequence>CLECEGIPAALADVLLSRVERLSPRAQQVVRILSVAERGAWHQAIAEVTDMSEDDLDAALREAVQHNVLVVNNGKHYAFRHALLREAVYEDLLPGERVRTHAAYARRIAKQGGPKQYRLLAYHSLESNDLPTALSASVAAADEAEARGAPASALRSVELALRLWDSVPADQRPEDVDELRLLDMAAVLAGRSGEVERAISYARSMVRALESGRIEVSDHRRRARIYRRLAQALYSNDGTVWEAPDVIEKAWRLVADDEPSETKAWVQVTRSAIQRSLGDKELALASARNAIADAKAVGAVAAEADALVALAVLIEGKGDTAGSRERLREALRIAERAGALGVELRARFYLALSYYDKGELDEALAEYTAGAARATETGLTWSDSGLELHAHRLQVMYTLGRWDEVAAEVARFSGPPSIGAARMRATTALVAVAKGDFAEAERQVEDLRAQWQVDGQLAVAAAAAGAALAMWKGEPEKALERVREAFEWIRQLPLLVLAGIRIGALGLAAAADRAEAARLISDADTVAAAVAEGEEMFKRVAEAAQNGVPRGNTLGPEAVAWLARAEAERSRLLGRTDPKLWAKAVEAFGYGAVYQQASCRWRLAEALLTGGDARQAEKELRQAHETARTLKARPLLEAIEGLARRARVSLDGEAVAQAPARVPEDPLTARERAVLEQVALGRTNKQIGEALFISEKTVSVHLSRAMAKLGARRRTEAVRLAYERGLLQRPRHGAPQ</sequence>
<dbReference type="Proteomes" id="UP000249324">
    <property type="component" value="Unassembled WGS sequence"/>
</dbReference>
<protein>
    <submittedName>
        <fullName evidence="4">LuxR C-terminal-related transcriptional regulator</fullName>
    </submittedName>
</protein>
<gene>
    <name evidence="4" type="ORF">DIU77_007970</name>
</gene>
<evidence type="ECO:0000313" key="5">
    <source>
        <dbReference type="Proteomes" id="UP000249324"/>
    </source>
</evidence>
<feature type="non-terminal residue" evidence="4">
    <location>
        <position position="1"/>
    </location>
</feature>
<dbReference type="PRINTS" id="PR00038">
    <property type="entry name" value="HTHLUXR"/>
</dbReference>
<dbReference type="Gene3D" id="1.10.10.10">
    <property type="entry name" value="Winged helix-like DNA-binding domain superfamily/Winged helix DNA-binding domain"/>
    <property type="match status" value="1"/>
</dbReference>
<keyword evidence="1" id="KW-0547">Nucleotide-binding</keyword>
<evidence type="ECO:0000256" key="2">
    <source>
        <dbReference type="ARBA" id="ARBA00022840"/>
    </source>
</evidence>
<dbReference type="SUPFAM" id="SSF46894">
    <property type="entry name" value="C-terminal effector domain of the bipartite response regulators"/>
    <property type="match status" value="1"/>
</dbReference>
<reference evidence="4 5" key="1">
    <citation type="journal article" date="2021" name="BMC Genomics">
        <title>Genome-resolved metagenome and metatranscriptome analyses of thermophilic composting reveal key bacterial players and their metabolic interactions.</title>
        <authorList>
            <person name="Braga L.P.P."/>
            <person name="Pereira R.V."/>
            <person name="Martins L.F."/>
            <person name="Moura L.M.S."/>
            <person name="Sanchez F.B."/>
            <person name="Patane J.S.L."/>
            <person name="da Silva A.M."/>
            <person name="Setubal J.C."/>
        </authorList>
    </citation>
    <scope>NUCLEOTIDE SEQUENCE [LARGE SCALE GENOMIC DNA]</scope>
    <source>
        <strain evidence="4">ZC4RG45</strain>
    </source>
</reference>
<dbReference type="InterPro" id="IPR036388">
    <property type="entry name" value="WH-like_DNA-bd_sf"/>
</dbReference>
<dbReference type="InterPro" id="IPR016032">
    <property type="entry name" value="Sig_transdc_resp-reg_C-effctor"/>
</dbReference>
<dbReference type="Pfam" id="PF00196">
    <property type="entry name" value="GerE"/>
    <property type="match status" value="1"/>
</dbReference>
<accession>A0ABD6FFD8</accession>
<dbReference type="PANTHER" id="PTHR16305:SF35">
    <property type="entry name" value="TRANSCRIPTIONAL ACTIVATOR DOMAIN"/>
    <property type="match status" value="1"/>
</dbReference>
<dbReference type="InterPro" id="IPR011990">
    <property type="entry name" value="TPR-like_helical_dom_sf"/>
</dbReference>
<evidence type="ECO:0000256" key="1">
    <source>
        <dbReference type="ARBA" id="ARBA00022741"/>
    </source>
</evidence>
<dbReference type="SUPFAM" id="SSF48452">
    <property type="entry name" value="TPR-like"/>
    <property type="match status" value="1"/>
</dbReference>
<keyword evidence="2" id="KW-0067">ATP-binding</keyword>
<evidence type="ECO:0000313" key="4">
    <source>
        <dbReference type="EMBL" id="MFO7192163.1"/>
    </source>
</evidence>